<evidence type="ECO:0000256" key="2">
    <source>
        <dbReference type="ARBA" id="ARBA00023002"/>
    </source>
</evidence>
<evidence type="ECO:0000256" key="1">
    <source>
        <dbReference type="ARBA" id="ARBA00006484"/>
    </source>
</evidence>
<dbReference type="PANTHER" id="PTHR43899:SF13">
    <property type="entry name" value="RH59310P"/>
    <property type="match status" value="1"/>
</dbReference>
<dbReference type="OrthoDB" id="9810734at2"/>
<reference evidence="4 5" key="1">
    <citation type="submission" date="2019-07" db="EMBL/GenBank/DDBJ databases">
        <title>Lentzea xizangensis sp. nov., isolated from Qinghai-Tibetan Plateau Soils.</title>
        <authorList>
            <person name="Huang J."/>
        </authorList>
    </citation>
    <scope>NUCLEOTIDE SEQUENCE [LARGE SCALE GENOMIC DNA]</scope>
    <source>
        <strain evidence="4 5">FXJ1.1311</strain>
    </source>
</reference>
<evidence type="ECO:0000256" key="3">
    <source>
        <dbReference type="RuleBase" id="RU000363"/>
    </source>
</evidence>
<dbReference type="PRINTS" id="PR00081">
    <property type="entry name" value="GDHRDH"/>
</dbReference>
<evidence type="ECO:0000313" key="5">
    <source>
        <dbReference type="Proteomes" id="UP000316639"/>
    </source>
</evidence>
<name>A0A563EZN4_9PSEU</name>
<dbReference type="SUPFAM" id="SSF51735">
    <property type="entry name" value="NAD(P)-binding Rossmann-fold domains"/>
    <property type="match status" value="1"/>
</dbReference>
<dbReference type="Pfam" id="PF00106">
    <property type="entry name" value="adh_short"/>
    <property type="match status" value="1"/>
</dbReference>
<protein>
    <submittedName>
        <fullName evidence="4">SDR family oxidoreductase</fullName>
    </submittedName>
</protein>
<accession>A0A563EZN4</accession>
<dbReference type="InterPro" id="IPR036291">
    <property type="entry name" value="NAD(P)-bd_dom_sf"/>
</dbReference>
<dbReference type="PIRSF" id="PIRSF000126">
    <property type="entry name" value="11-beta-HSD1"/>
    <property type="match status" value="1"/>
</dbReference>
<dbReference type="PANTHER" id="PTHR43899">
    <property type="entry name" value="RH59310P"/>
    <property type="match status" value="1"/>
</dbReference>
<dbReference type="InterPro" id="IPR002347">
    <property type="entry name" value="SDR_fam"/>
</dbReference>
<dbReference type="InterPro" id="IPR051019">
    <property type="entry name" value="VLCFA-Steroid_DH"/>
</dbReference>
<proteinExistence type="inferred from homology"/>
<dbReference type="EMBL" id="VOBR01000004">
    <property type="protein sequence ID" value="TWP53012.1"/>
    <property type="molecule type" value="Genomic_DNA"/>
</dbReference>
<evidence type="ECO:0000313" key="4">
    <source>
        <dbReference type="EMBL" id="TWP53012.1"/>
    </source>
</evidence>
<dbReference type="PRINTS" id="PR00080">
    <property type="entry name" value="SDRFAMILY"/>
</dbReference>
<dbReference type="Gene3D" id="3.40.50.720">
    <property type="entry name" value="NAD(P)-binding Rossmann-like Domain"/>
    <property type="match status" value="1"/>
</dbReference>
<comment type="caution">
    <text evidence="4">The sequence shown here is derived from an EMBL/GenBank/DDBJ whole genome shotgun (WGS) entry which is preliminary data.</text>
</comment>
<organism evidence="4 5">
    <name type="scientific">Lentzea tibetensis</name>
    <dbReference type="NCBI Taxonomy" id="2591470"/>
    <lineage>
        <taxon>Bacteria</taxon>
        <taxon>Bacillati</taxon>
        <taxon>Actinomycetota</taxon>
        <taxon>Actinomycetes</taxon>
        <taxon>Pseudonocardiales</taxon>
        <taxon>Pseudonocardiaceae</taxon>
        <taxon>Lentzea</taxon>
    </lineage>
</organism>
<dbReference type="AlphaFoldDB" id="A0A563EZN4"/>
<keyword evidence="2" id="KW-0560">Oxidoreductase</keyword>
<dbReference type="RefSeq" id="WP_146350265.1">
    <property type="nucleotide sequence ID" value="NZ_VOBR01000004.1"/>
</dbReference>
<keyword evidence="5" id="KW-1185">Reference proteome</keyword>
<dbReference type="GO" id="GO:0016491">
    <property type="term" value="F:oxidoreductase activity"/>
    <property type="evidence" value="ECO:0007669"/>
    <property type="project" value="UniProtKB-KW"/>
</dbReference>
<sequence length="257" mass="27519">MPTALVTGATVGIGAAFARRLAAEGNDLVLVARTASSLEDLAAQLRERHGVHVDVLPADLSDATDRAKVEARLAESPVDLLVNNAGFANSGEFFAADVEKLQAQLDVNVATVLRLCRAAIPGMVERRRGDVINVSSVASFLPGRGTSYSADKAWVTSFSEGMSLAVGDSGVRIMALCPGFVRTEFHKRANIDMSSTPSWLYVDADRLVHQALLDLRKGKVLSIPGFQYKAIVTITKVLPRALVRRMASRFAGGRGRT</sequence>
<dbReference type="Proteomes" id="UP000316639">
    <property type="component" value="Unassembled WGS sequence"/>
</dbReference>
<gene>
    <name evidence="4" type="ORF">FKR81_07920</name>
</gene>
<comment type="similarity">
    <text evidence="1 3">Belongs to the short-chain dehydrogenases/reductases (SDR) family.</text>
</comment>